<keyword evidence="7" id="KW-0464">Manganese</keyword>
<evidence type="ECO:0000256" key="2">
    <source>
        <dbReference type="ARBA" id="ARBA00004798"/>
    </source>
</evidence>
<gene>
    <name evidence="10" type="ORF">B0H16DRAFT_1757584</name>
</gene>
<evidence type="ECO:0000256" key="6">
    <source>
        <dbReference type="ARBA" id="ARBA00023152"/>
    </source>
</evidence>
<keyword evidence="5" id="KW-0479">Metal-binding</keyword>
<dbReference type="InterPro" id="IPR011258">
    <property type="entry name" value="BPG-indep_PGM_N"/>
</dbReference>
<dbReference type="GO" id="GO:0030145">
    <property type="term" value="F:manganese ion binding"/>
    <property type="evidence" value="ECO:0007669"/>
    <property type="project" value="InterPro"/>
</dbReference>
<keyword evidence="8" id="KW-0413">Isomerase</keyword>
<dbReference type="PANTHER" id="PTHR31637">
    <property type="entry name" value="2,3-BISPHOSPHOGLYCERATE-INDEPENDENT PHOSPHOGLYCERATE MUTASE"/>
    <property type="match status" value="1"/>
</dbReference>
<comment type="cofactor">
    <cofactor evidence="1">
        <name>Mn(2+)</name>
        <dbReference type="ChEBI" id="CHEBI:29035"/>
    </cofactor>
</comment>
<sequence length="250" mass="28020">GQQQGVPHTYVHFFGDGRDTAPTSAAGYCQELLDFMKKEEYGELATVVGRYYAMDRNKRWERVKVAVDRLVGSERAKLTESKGVIGEIKANYDNKVTDEFLKPIIVNGDHDKGRIKDGDTLLFFNYRSDGMSELVTVLGLPDRPTYVWKLLSQRISSVPSWHYHHVALQHRLPFPVAFPPQAMTNVLAEWLSKKGIKQAHIAGRASQFPTSFYCLDHTMPAVTITVVSCTVAAMPHLLELPIVSLASSSR</sequence>
<dbReference type="AlphaFoldDB" id="A0AAD7N0Y9"/>
<proteinExistence type="inferred from homology"/>
<evidence type="ECO:0000256" key="3">
    <source>
        <dbReference type="ARBA" id="ARBA00008819"/>
    </source>
</evidence>
<feature type="domain" description="BPG-independent PGAM N-terminal" evidence="9">
    <location>
        <begin position="2"/>
        <end position="142"/>
    </location>
</feature>
<evidence type="ECO:0000256" key="8">
    <source>
        <dbReference type="ARBA" id="ARBA00023235"/>
    </source>
</evidence>
<evidence type="ECO:0000256" key="5">
    <source>
        <dbReference type="ARBA" id="ARBA00022723"/>
    </source>
</evidence>
<protein>
    <recommendedName>
        <fullName evidence="4">phosphoglycerate mutase (2,3-diphosphoglycerate-independent)</fullName>
        <ecNumber evidence="4">5.4.2.12</ecNumber>
    </recommendedName>
</protein>
<dbReference type="SUPFAM" id="SSF64158">
    <property type="entry name" value="2,3-Bisphosphoglycerate-independent phosphoglycerate mutase, substrate-binding domain"/>
    <property type="match status" value="1"/>
</dbReference>
<dbReference type="InterPro" id="IPR017850">
    <property type="entry name" value="Alkaline_phosphatase_core_sf"/>
</dbReference>
<comment type="similarity">
    <text evidence="3">Belongs to the BPG-independent phosphoglycerate mutase family.</text>
</comment>
<evidence type="ECO:0000256" key="7">
    <source>
        <dbReference type="ARBA" id="ARBA00023211"/>
    </source>
</evidence>
<accession>A0AAD7N0Y9</accession>
<dbReference type="EC" id="5.4.2.12" evidence="4"/>
<dbReference type="Pfam" id="PF06415">
    <property type="entry name" value="iPGM_N"/>
    <property type="match status" value="1"/>
</dbReference>
<dbReference type="GO" id="GO:0006096">
    <property type="term" value="P:glycolytic process"/>
    <property type="evidence" value="ECO:0007669"/>
    <property type="project" value="UniProtKB-KW"/>
</dbReference>
<dbReference type="InterPro" id="IPR005995">
    <property type="entry name" value="Pgm_bpd_ind"/>
</dbReference>
<feature type="non-terminal residue" evidence="10">
    <location>
        <position position="1"/>
    </location>
</feature>
<dbReference type="PANTHER" id="PTHR31637:SF0">
    <property type="entry name" value="2,3-BISPHOSPHOGLYCERATE-INDEPENDENT PHOSPHOGLYCERATE MUTASE"/>
    <property type="match status" value="1"/>
</dbReference>
<evidence type="ECO:0000313" key="10">
    <source>
        <dbReference type="EMBL" id="KAJ7740847.1"/>
    </source>
</evidence>
<dbReference type="EMBL" id="JARKIB010000101">
    <property type="protein sequence ID" value="KAJ7740847.1"/>
    <property type="molecule type" value="Genomic_DNA"/>
</dbReference>
<dbReference type="GO" id="GO:0004619">
    <property type="term" value="F:phosphoglycerate mutase activity"/>
    <property type="evidence" value="ECO:0007669"/>
    <property type="project" value="UniProtKB-EC"/>
</dbReference>
<organism evidence="10 11">
    <name type="scientific">Mycena metata</name>
    <dbReference type="NCBI Taxonomy" id="1033252"/>
    <lineage>
        <taxon>Eukaryota</taxon>
        <taxon>Fungi</taxon>
        <taxon>Dikarya</taxon>
        <taxon>Basidiomycota</taxon>
        <taxon>Agaricomycotina</taxon>
        <taxon>Agaricomycetes</taxon>
        <taxon>Agaricomycetidae</taxon>
        <taxon>Agaricales</taxon>
        <taxon>Marasmiineae</taxon>
        <taxon>Mycenaceae</taxon>
        <taxon>Mycena</taxon>
    </lineage>
</organism>
<dbReference type="GO" id="GO:0006007">
    <property type="term" value="P:glucose catabolic process"/>
    <property type="evidence" value="ECO:0007669"/>
    <property type="project" value="InterPro"/>
</dbReference>
<evidence type="ECO:0000256" key="1">
    <source>
        <dbReference type="ARBA" id="ARBA00001936"/>
    </source>
</evidence>
<dbReference type="Proteomes" id="UP001215598">
    <property type="component" value="Unassembled WGS sequence"/>
</dbReference>
<dbReference type="GO" id="GO:0005737">
    <property type="term" value="C:cytoplasm"/>
    <property type="evidence" value="ECO:0007669"/>
    <property type="project" value="InterPro"/>
</dbReference>
<keyword evidence="6" id="KW-0324">Glycolysis</keyword>
<evidence type="ECO:0000256" key="4">
    <source>
        <dbReference type="ARBA" id="ARBA00012026"/>
    </source>
</evidence>
<keyword evidence="11" id="KW-1185">Reference proteome</keyword>
<dbReference type="InterPro" id="IPR036646">
    <property type="entry name" value="PGAM_B_sf"/>
</dbReference>
<name>A0AAD7N0Y9_9AGAR</name>
<dbReference type="Gene3D" id="3.40.720.10">
    <property type="entry name" value="Alkaline Phosphatase, subunit A"/>
    <property type="match status" value="1"/>
</dbReference>
<comment type="caution">
    <text evidence="10">The sequence shown here is derived from an EMBL/GenBank/DDBJ whole genome shotgun (WGS) entry which is preliminary data.</text>
</comment>
<dbReference type="Gene3D" id="3.40.1450.10">
    <property type="entry name" value="BPG-independent phosphoglycerate mutase, domain B"/>
    <property type="match status" value="1"/>
</dbReference>
<comment type="pathway">
    <text evidence="2">Carbohydrate degradation; glycolysis; pyruvate from D-glyceraldehyde 3-phosphate: step 3/5.</text>
</comment>
<evidence type="ECO:0000259" key="9">
    <source>
        <dbReference type="Pfam" id="PF06415"/>
    </source>
</evidence>
<reference evidence="10" key="1">
    <citation type="submission" date="2023-03" db="EMBL/GenBank/DDBJ databases">
        <title>Massive genome expansion in bonnet fungi (Mycena s.s.) driven by repeated elements and novel gene families across ecological guilds.</title>
        <authorList>
            <consortium name="Lawrence Berkeley National Laboratory"/>
            <person name="Harder C.B."/>
            <person name="Miyauchi S."/>
            <person name="Viragh M."/>
            <person name="Kuo A."/>
            <person name="Thoen E."/>
            <person name="Andreopoulos B."/>
            <person name="Lu D."/>
            <person name="Skrede I."/>
            <person name="Drula E."/>
            <person name="Henrissat B."/>
            <person name="Morin E."/>
            <person name="Kohler A."/>
            <person name="Barry K."/>
            <person name="LaButti K."/>
            <person name="Morin E."/>
            <person name="Salamov A."/>
            <person name="Lipzen A."/>
            <person name="Mereny Z."/>
            <person name="Hegedus B."/>
            <person name="Baldrian P."/>
            <person name="Stursova M."/>
            <person name="Weitz H."/>
            <person name="Taylor A."/>
            <person name="Grigoriev I.V."/>
            <person name="Nagy L.G."/>
            <person name="Martin F."/>
            <person name="Kauserud H."/>
        </authorList>
    </citation>
    <scope>NUCLEOTIDE SEQUENCE</scope>
    <source>
        <strain evidence="10">CBHHK182m</strain>
    </source>
</reference>
<evidence type="ECO:0000313" key="11">
    <source>
        <dbReference type="Proteomes" id="UP001215598"/>
    </source>
</evidence>